<comment type="caution">
    <text evidence="3">The sequence shown here is derived from an EMBL/GenBank/DDBJ whole genome shotgun (WGS) entry which is preliminary data.</text>
</comment>
<dbReference type="SUPFAM" id="SSF51735">
    <property type="entry name" value="NAD(P)-binding Rossmann-fold domains"/>
    <property type="match status" value="1"/>
</dbReference>
<dbReference type="Pfam" id="PF01408">
    <property type="entry name" value="GFO_IDH_MocA"/>
    <property type="match status" value="1"/>
</dbReference>
<gene>
    <name evidence="3" type="ORF">A3F84_06905</name>
</gene>
<dbReference type="PANTHER" id="PTHR43249:SF1">
    <property type="entry name" value="D-GLUCOSIDE 3-DEHYDROGENASE"/>
    <property type="match status" value="1"/>
</dbReference>
<accession>A0A1F6D0I8</accession>
<dbReference type="PROSITE" id="PS51257">
    <property type="entry name" value="PROKAR_LIPOPROTEIN"/>
    <property type="match status" value="1"/>
</dbReference>
<feature type="domain" description="Gfo/Idh/MocA-like oxidoreductase N-terminal" evidence="1">
    <location>
        <begin position="11"/>
        <end position="135"/>
    </location>
</feature>
<dbReference type="Gene3D" id="3.30.360.10">
    <property type="entry name" value="Dihydrodipicolinate Reductase, domain 2"/>
    <property type="match status" value="1"/>
</dbReference>
<dbReference type="EMBL" id="MFKF01000091">
    <property type="protein sequence ID" value="OGG54939.1"/>
    <property type="molecule type" value="Genomic_DNA"/>
</dbReference>
<evidence type="ECO:0000259" key="1">
    <source>
        <dbReference type="Pfam" id="PF01408"/>
    </source>
</evidence>
<dbReference type="AlphaFoldDB" id="A0A1F6D0I8"/>
<dbReference type="GO" id="GO:0000166">
    <property type="term" value="F:nucleotide binding"/>
    <property type="evidence" value="ECO:0007669"/>
    <property type="project" value="InterPro"/>
</dbReference>
<proteinExistence type="predicted"/>
<protein>
    <recommendedName>
        <fullName evidence="5">Gfo/Idh/MocA family oxidoreductase</fullName>
    </recommendedName>
</protein>
<evidence type="ECO:0008006" key="5">
    <source>
        <dbReference type="Google" id="ProtNLM"/>
    </source>
</evidence>
<dbReference type="SUPFAM" id="SSF55347">
    <property type="entry name" value="Glyceraldehyde-3-phosphate dehydrogenase-like, C-terminal domain"/>
    <property type="match status" value="1"/>
</dbReference>
<dbReference type="Pfam" id="PF22725">
    <property type="entry name" value="GFO_IDH_MocA_C3"/>
    <property type="match status" value="1"/>
</dbReference>
<sequence length="404" mass="45226">MAKGSQGNIVNLALVGCGGIAGAHLRSYEELWNKGERRFRIVATVDEVKERANAYAERIRSLTGETVNAHKSVDDLLNGERRLNGADICSPHGLHHVHACQLLGHGLHVLVEKPIGVTVRATQKIIAAAKKGRRIAATAEQCRRSIGQRAIRWALHESGMMGEPRFWFAVSAGWSDPKQVPNWHWRVDRHLGGCGMVMDSGAHWVDSMRYFFGEVESVYARVEQVERRPHKKGTKTVLDTREDFWTSIFNFESGVIGTWAWTISAPGKGFTQLTFNSSKGAIVDSDIFHPAAFQARGECQLVDGTTYSMPKLQRMYFRTLGKKEKDRIFPYGITNGMTLELWDFIDALSTGRNVEIDAEEGLRSKSVSEAIYESGKTGQIVKVADVLSGRLNAYQRDVDRHWKL</sequence>
<dbReference type="InterPro" id="IPR055170">
    <property type="entry name" value="GFO_IDH_MocA-like_dom"/>
</dbReference>
<reference evidence="3 4" key="1">
    <citation type="journal article" date="2016" name="Nat. Commun.">
        <title>Thousands of microbial genomes shed light on interconnected biogeochemical processes in an aquifer system.</title>
        <authorList>
            <person name="Anantharaman K."/>
            <person name="Brown C.T."/>
            <person name="Hug L.A."/>
            <person name="Sharon I."/>
            <person name="Castelle C.J."/>
            <person name="Probst A.J."/>
            <person name="Thomas B.C."/>
            <person name="Singh A."/>
            <person name="Wilkins M.J."/>
            <person name="Karaoz U."/>
            <person name="Brodie E.L."/>
            <person name="Williams K.H."/>
            <person name="Hubbard S.S."/>
            <person name="Banfield J.F."/>
        </authorList>
    </citation>
    <scope>NUCLEOTIDE SEQUENCE [LARGE SCALE GENOMIC DNA]</scope>
    <source>
        <strain evidence="4">RIFCSPLOWO2_12_FULL_64_10</strain>
    </source>
</reference>
<dbReference type="Gene3D" id="3.40.50.720">
    <property type="entry name" value="NAD(P)-binding Rossmann-like Domain"/>
    <property type="match status" value="1"/>
</dbReference>
<dbReference type="InterPro" id="IPR000683">
    <property type="entry name" value="Gfo/Idh/MocA-like_OxRdtase_N"/>
</dbReference>
<name>A0A1F6D0I8_HANXR</name>
<evidence type="ECO:0000259" key="2">
    <source>
        <dbReference type="Pfam" id="PF22725"/>
    </source>
</evidence>
<feature type="domain" description="GFO/IDH/MocA-like oxidoreductase" evidence="2">
    <location>
        <begin position="155"/>
        <end position="282"/>
    </location>
</feature>
<dbReference type="InterPro" id="IPR036291">
    <property type="entry name" value="NAD(P)-bd_dom_sf"/>
</dbReference>
<evidence type="ECO:0000313" key="3">
    <source>
        <dbReference type="EMBL" id="OGG54939.1"/>
    </source>
</evidence>
<evidence type="ECO:0000313" key="4">
    <source>
        <dbReference type="Proteomes" id="UP000178606"/>
    </source>
</evidence>
<organism evidence="3 4">
    <name type="scientific">Handelsmanbacteria sp. (strain RIFCSPLOWO2_12_FULL_64_10)</name>
    <dbReference type="NCBI Taxonomy" id="1817868"/>
    <lineage>
        <taxon>Bacteria</taxon>
        <taxon>Candidatus Handelsmaniibacteriota</taxon>
    </lineage>
</organism>
<dbReference type="Proteomes" id="UP000178606">
    <property type="component" value="Unassembled WGS sequence"/>
</dbReference>
<dbReference type="InterPro" id="IPR052515">
    <property type="entry name" value="Gfo/Idh/MocA_Oxidoreductase"/>
</dbReference>
<dbReference type="PANTHER" id="PTHR43249">
    <property type="entry name" value="UDP-N-ACETYL-2-AMINO-2-DEOXY-D-GLUCURONATE OXIDASE"/>
    <property type="match status" value="1"/>
</dbReference>